<dbReference type="PRINTS" id="PR00364">
    <property type="entry name" value="DISEASERSIST"/>
</dbReference>
<evidence type="ECO:0000256" key="1">
    <source>
        <dbReference type="ARBA" id="ARBA00004173"/>
    </source>
</evidence>
<accession>A0ABD3HD21</accession>
<dbReference type="InterPro" id="IPR052374">
    <property type="entry name" value="SERAC1"/>
</dbReference>
<keyword evidence="5" id="KW-0496">Mitochondrion</keyword>
<keyword evidence="6" id="KW-0472">Membrane</keyword>
<evidence type="ECO:0000313" key="9">
    <source>
        <dbReference type="Proteomes" id="UP001633002"/>
    </source>
</evidence>
<dbReference type="GO" id="GO:0016020">
    <property type="term" value="C:membrane"/>
    <property type="evidence" value="ECO:0007669"/>
    <property type="project" value="UniProtKB-SubCell"/>
</dbReference>
<dbReference type="AlphaFoldDB" id="A0ABD3HD21"/>
<dbReference type="Gene3D" id="3.40.50.300">
    <property type="entry name" value="P-loop containing nucleotide triphosphate hydrolases"/>
    <property type="match status" value="1"/>
</dbReference>
<organism evidence="8 9">
    <name type="scientific">Riccia sorocarpa</name>
    <dbReference type="NCBI Taxonomy" id="122646"/>
    <lineage>
        <taxon>Eukaryota</taxon>
        <taxon>Viridiplantae</taxon>
        <taxon>Streptophyta</taxon>
        <taxon>Embryophyta</taxon>
        <taxon>Marchantiophyta</taxon>
        <taxon>Marchantiopsida</taxon>
        <taxon>Marchantiidae</taxon>
        <taxon>Marchantiales</taxon>
        <taxon>Ricciaceae</taxon>
        <taxon>Riccia</taxon>
    </lineage>
</organism>
<evidence type="ECO:0000256" key="5">
    <source>
        <dbReference type="ARBA" id="ARBA00023128"/>
    </source>
</evidence>
<protein>
    <recommendedName>
        <fullName evidence="10">AAA+ ATPase domain-containing protein</fullName>
    </recommendedName>
</protein>
<dbReference type="PANTHER" id="PTHR48182">
    <property type="entry name" value="PROTEIN SERAC1"/>
    <property type="match status" value="1"/>
</dbReference>
<gene>
    <name evidence="8" type="ORF">R1sor_014801</name>
</gene>
<dbReference type="Gene3D" id="3.80.10.10">
    <property type="entry name" value="Ribonuclease Inhibitor"/>
    <property type="match status" value="1"/>
</dbReference>
<dbReference type="SUPFAM" id="SSF52058">
    <property type="entry name" value="L domain-like"/>
    <property type="match status" value="1"/>
</dbReference>
<dbReference type="InterPro" id="IPR027417">
    <property type="entry name" value="P-loop_NTPase"/>
</dbReference>
<sequence length="887" mass="99542">MKALVQSVTCALIPILLWRFRFFGKTAGTDEDDSQRFSSVEPKPRSSSIYELFTPSADSIALDIIFFHGFQRGSTPDVHVSTWRSSSKDAPEVIWPQAWLPAKYPQARVLTVSYDASLKITDTEGRMDLYLIGEALLAEILHVRQTDSHPIILVGHSFGGLVIKQLCTHAFQRKLSNADLDESFLRCIEGILFYGTPHRGMEIPRSWVDSFREAPNEPLLKFVDQLSGEAARLHEKFEENWRSYGWKIYTVNETHAPSGGEQLVSEASARCGSNNIFVSSDHYSTCRPASQECTKYLHLCELIGSVFDQIKIRKNVLEDFISGLVLDEKSKGELLGRAKGHFQKHPFFGFAGMAGTGKTAMAKLVGKCFATDLGSEFVLLAPVPQNSADFVTEVKAKLSGQCKKLLVILDDIPDLDHMHAHELRELAVKSGQERIRFIATSRDMGRLRKLLWPKFAEIWNVPLLKFEAAKKLFSSNAFPLGRIPPDHLKELIDEVVEGCAGLPLCLETVGGYLEGRKDVSIWKEIARALREADDESGGPLDGVWKQLKASLDSLHEEEKEMLLDVAYLLLSADSLFSFDEFETTWISTYQYAAIKWQTLLDRFLVQEDEVKKKVEPKVVGPGEATQLANVSIPETSEIQVHDHLKAIGKKSAQKLCRDVQIPPGGRPAVGDTTHLGEIVAVRTKVQSDGSSFEVPVEGVQDNPCCEWKNQTLHTTPESVRYLMLKVPRACIKCKVKGGLQLPRGLCMLQWRGSTSDIIKLGQQPSFWQSLVVLKLKRDDKCCLDILSPEMCRNLSNLQRLSLESKDMSLTGLAELRELRYLEIQCELLGSLPDFRSLCKLEFLCLKECSEFKTWDDGMDFKSLSSLKTLMLESCLKLKTLPSQFKTS</sequence>
<evidence type="ECO:0000313" key="8">
    <source>
        <dbReference type="EMBL" id="KAL3688492.1"/>
    </source>
</evidence>
<dbReference type="GO" id="GO:0005739">
    <property type="term" value="C:mitochondrion"/>
    <property type="evidence" value="ECO:0007669"/>
    <property type="project" value="UniProtKB-SubCell"/>
</dbReference>
<evidence type="ECO:0000256" key="3">
    <source>
        <dbReference type="ARBA" id="ARBA00004370"/>
    </source>
</evidence>
<evidence type="ECO:0008006" key="10">
    <source>
        <dbReference type="Google" id="ProtNLM"/>
    </source>
</evidence>
<feature type="chain" id="PRO_5044791651" description="AAA+ ATPase domain-containing protein" evidence="7">
    <location>
        <begin position="29"/>
        <end position="887"/>
    </location>
</feature>
<keyword evidence="7" id="KW-0732">Signal</keyword>
<evidence type="ECO:0000256" key="2">
    <source>
        <dbReference type="ARBA" id="ARBA00004240"/>
    </source>
</evidence>
<dbReference type="GO" id="GO:0005783">
    <property type="term" value="C:endoplasmic reticulum"/>
    <property type="evidence" value="ECO:0007669"/>
    <property type="project" value="UniProtKB-SubCell"/>
</dbReference>
<dbReference type="SUPFAM" id="SSF53474">
    <property type="entry name" value="alpha/beta-Hydrolases"/>
    <property type="match status" value="1"/>
</dbReference>
<reference evidence="8 9" key="1">
    <citation type="submission" date="2024-09" db="EMBL/GenBank/DDBJ databases">
        <title>Chromosome-scale assembly of Riccia sorocarpa.</title>
        <authorList>
            <person name="Paukszto L."/>
        </authorList>
    </citation>
    <scope>NUCLEOTIDE SEQUENCE [LARGE SCALE GENOMIC DNA]</scope>
    <source>
        <strain evidence="8">LP-2024</strain>
        <tissue evidence="8">Aerial parts of the thallus</tissue>
    </source>
</reference>
<name>A0ABD3HD21_9MARC</name>
<evidence type="ECO:0000256" key="7">
    <source>
        <dbReference type="SAM" id="SignalP"/>
    </source>
</evidence>
<dbReference type="PANTHER" id="PTHR48182:SF2">
    <property type="entry name" value="PROTEIN SERAC1"/>
    <property type="match status" value="1"/>
</dbReference>
<evidence type="ECO:0000256" key="4">
    <source>
        <dbReference type="ARBA" id="ARBA00022824"/>
    </source>
</evidence>
<dbReference type="EMBL" id="JBJQOH010000004">
    <property type="protein sequence ID" value="KAL3688492.1"/>
    <property type="molecule type" value="Genomic_DNA"/>
</dbReference>
<comment type="caution">
    <text evidence="8">The sequence shown here is derived from an EMBL/GenBank/DDBJ whole genome shotgun (WGS) entry which is preliminary data.</text>
</comment>
<dbReference type="SUPFAM" id="SSF52540">
    <property type="entry name" value="P-loop containing nucleoside triphosphate hydrolases"/>
    <property type="match status" value="1"/>
</dbReference>
<dbReference type="InterPro" id="IPR042197">
    <property type="entry name" value="Apaf_helical"/>
</dbReference>
<dbReference type="Gene3D" id="3.40.50.1820">
    <property type="entry name" value="alpha/beta hydrolase"/>
    <property type="match status" value="1"/>
</dbReference>
<comment type="subcellular location">
    <subcellularLocation>
        <location evidence="2">Endoplasmic reticulum</location>
    </subcellularLocation>
    <subcellularLocation>
        <location evidence="3">Membrane</location>
    </subcellularLocation>
    <subcellularLocation>
        <location evidence="1">Mitochondrion</location>
    </subcellularLocation>
</comment>
<evidence type="ECO:0000256" key="6">
    <source>
        <dbReference type="ARBA" id="ARBA00023136"/>
    </source>
</evidence>
<keyword evidence="4" id="KW-0256">Endoplasmic reticulum</keyword>
<proteinExistence type="predicted"/>
<dbReference type="InterPro" id="IPR029058">
    <property type="entry name" value="AB_hydrolase_fold"/>
</dbReference>
<dbReference type="Proteomes" id="UP001633002">
    <property type="component" value="Unassembled WGS sequence"/>
</dbReference>
<dbReference type="Gene3D" id="1.10.8.430">
    <property type="entry name" value="Helical domain of apoptotic protease-activating factors"/>
    <property type="match status" value="1"/>
</dbReference>
<dbReference type="InterPro" id="IPR032675">
    <property type="entry name" value="LRR_dom_sf"/>
</dbReference>
<keyword evidence="9" id="KW-1185">Reference proteome</keyword>
<feature type="signal peptide" evidence="7">
    <location>
        <begin position="1"/>
        <end position="28"/>
    </location>
</feature>